<dbReference type="PIRSF" id="PIRSF037847">
    <property type="entry name" value="NiaR"/>
    <property type="match status" value="1"/>
</dbReference>
<evidence type="ECO:0000259" key="3">
    <source>
        <dbReference type="Pfam" id="PF08279"/>
    </source>
</evidence>
<dbReference type="PANTHER" id="PTHR40068:SF1">
    <property type="entry name" value="TRANSCRIPTION REPRESSOR NIAR-RELATED"/>
    <property type="match status" value="1"/>
</dbReference>
<dbReference type="SUPFAM" id="SSF75500">
    <property type="entry name" value="Putative transcriptional regulator TM1602, C-terminal domain"/>
    <property type="match status" value="1"/>
</dbReference>
<dbReference type="EMBL" id="ADLT01000019">
    <property type="protein sequence ID" value="EHO63207.1"/>
    <property type="molecule type" value="Genomic_DNA"/>
</dbReference>
<dbReference type="STRING" id="742743.HMPREF9453_00907"/>
<feature type="domain" description="3H" evidence="2">
    <location>
        <begin position="73"/>
        <end position="168"/>
    </location>
</feature>
<dbReference type="Gene3D" id="3.30.1340.20">
    <property type="entry name" value="3H domain"/>
    <property type="match status" value="1"/>
</dbReference>
<dbReference type="HOGENOM" id="CLU_108798_0_0_9"/>
<dbReference type="InterPro" id="IPR004173">
    <property type="entry name" value="3H_domain"/>
</dbReference>
<dbReference type="Pfam" id="PF08279">
    <property type="entry name" value="HTH_11"/>
    <property type="match status" value="1"/>
</dbReference>
<dbReference type="AlphaFoldDB" id="H1CZW9"/>
<dbReference type="PATRIC" id="fig|742743.3.peg.926"/>
<feature type="binding site" evidence="1">
    <location>
        <position position="76"/>
    </location>
    <ligand>
        <name>Ni(2+)</name>
        <dbReference type="ChEBI" id="CHEBI:49786"/>
    </ligand>
</feature>
<gene>
    <name evidence="4" type="ORF">HMPREF9453_00907</name>
</gene>
<name>H1CZW9_9FIRM</name>
<dbReference type="InterPro" id="IPR013196">
    <property type="entry name" value="HTH_11"/>
</dbReference>
<evidence type="ECO:0000259" key="2">
    <source>
        <dbReference type="Pfam" id="PF02829"/>
    </source>
</evidence>
<dbReference type="InterPro" id="IPR036388">
    <property type="entry name" value="WH-like_DNA-bd_sf"/>
</dbReference>
<accession>H1CZW9</accession>
<feature type="domain" description="Helix-turn-helix type 11" evidence="3">
    <location>
        <begin position="6"/>
        <end position="58"/>
    </location>
</feature>
<sequence length="176" mass="19884">MNGEERREKIAHILKEKQGKVRGSELARQMHVSRQIIVGDMALLKARGLPVVSTPRGYYLTEQGGKGYRKTLVCCHDRRHTAEELEMIISAGGMVHNVSVEHEVYGTLTAGLEIRNRGDIQAFIERMKTKNAPLLSSMSGGIHSHLVETKEKEDMDRVEESLRKAGFLYEDRQVNL</sequence>
<dbReference type="InterPro" id="IPR035922">
    <property type="entry name" value="3H_dom_sf"/>
</dbReference>
<dbReference type="Proteomes" id="UP000003277">
    <property type="component" value="Unassembled WGS sequence"/>
</dbReference>
<keyword evidence="1" id="KW-0533">Nickel</keyword>
<dbReference type="SUPFAM" id="SSF46785">
    <property type="entry name" value="Winged helix' DNA-binding domain"/>
    <property type="match status" value="1"/>
</dbReference>
<dbReference type="InterPro" id="IPR026043">
    <property type="entry name" value="NadR"/>
</dbReference>
<evidence type="ECO:0008006" key="6">
    <source>
        <dbReference type="Google" id="ProtNLM"/>
    </source>
</evidence>
<protein>
    <recommendedName>
        <fullName evidence="6">Transcription repressor NadR</fullName>
    </recommendedName>
</protein>
<dbReference type="InterPro" id="IPR036390">
    <property type="entry name" value="WH_DNA-bd_sf"/>
</dbReference>
<reference evidence="4 5" key="1">
    <citation type="submission" date="2011-11" db="EMBL/GenBank/DDBJ databases">
        <title>The Genome Sequence of Dialister succinatiphilus YIT 11850.</title>
        <authorList>
            <consortium name="The Broad Institute Genome Sequencing Platform"/>
            <person name="Earl A."/>
            <person name="Ward D."/>
            <person name="Feldgarden M."/>
            <person name="Gevers D."/>
            <person name="Morotomi M."/>
            <person name="Young S.K."/>
            <person name="Zeng Q."/>
            <person name="Gargeya S."/>
            <person name="Fitzgerald M."/>
            <person name="Haas B."/>
            <person name="Abouelleil A."/>
            <person name="Alvarado L."/>
            <person name="Arachchi H.M."/>
            <person name="Berlin A."/>
            <person name="Brown A."/>
            <person name="Chapman S.B."/>
            <person name="Dunbar C."/>
            <person name="Gearin G."/>
            <person name="Goldberg J."/>
            <person name="Griggs A."/>
            <person name="Gujja S."/>
            <person name="Heiman D."/>
            <person name="Howarth C."/>
            <person name="Lui A."/>
            <person name="MacDonald P.J.P."/>
            <person name="Montmayeur A."/>
            <person name="Murphy C."/>
            <person name="Neiman D."/>
            <person name="Pearson M."/>
            <person name="Priest M."/>
            <person name="Roberts A."/>
            <person name="Saif S."/>
            <person name="Shea T."/>
            <person name="Sisk P."/>
            <person name="Stolte C."/>
            <person name="Sykes S."/>
            <person name="Wortman J."/>
            <person name="Nusbaum C."/>
            <person name="Birren B."/>
        </authorList>
    </citation>
    <scope>NUCLEOTIDE SEQUENCE [LARGE SCALE GENOMIC DNA]</scope>
    <source>
        <strain evidence="4 5">YIT 11850</strain>
    </source>
</reference>
<dbReference type="GO" id="GO:0046872">
    <property type="term" value="F:metal ion binding"/>
    <property type="evidence" value="ECO:0007669"/>
    <property type="project" value="UniProtKB-KW"/>
</dbReference>
<dbReference type="OrthoDB" id="9792661at2"/>
<dbReference type="Gene3D" id="1.10.10.10">
    <property type="entry name" value="Winged helix-like DNA-binding domain superfamily/Winged helix DNA-binding domain"/>
    <property type="match status" value="1"/>
</dbReference>
<keyword evidence="5" id="KW-1185">Reference proteome</keyword>
<feature type="binding site" evidence="1">
    <location>
        <position position="145"/>
    </location>
    <ligand>
        <name>Ni(2+)</name>
        <dbReference type="ChEBI" id="CHEBI:49786"/>
    </ligand>
</feature>
<evidence type="ECO:0000256" key="1">
    <source>
        <dbReference type="PIRSR" id="PIRSR037847-1"/>
    </source>
</evidence>
<comment type="caution">
    <text evidence="4">The sequence shown here is derived from an EMBL/GenBank/DDBJ whole genome shotgun (WGS) entry which is preliminary data.</text>
</comment>
<evidence type="ECO:0000313" key="5">
    <source>
        <dbReference type="Proteomes" id="UP000003277"/>
    </source>
</evidence>
<dbReference type="PANTHER" id="PTHR40068">
    <property type="entry name" value="TRANSCRIPTION REPRESSOR NIAR-RELATED"/>
    <property type="match status" value="1"/>
</dbReference>
<feature type="binding site" evidence="1">
    <location>
        <position position="84"/>
    </location>
    <ligand>
        <name>Ni(2+)</name>
        <dbReference type="ChEBI" id="CHEBI:49786"/>
    </ligand>
</feature>
<keyword evidence="1" id="KW-0479">Metal-binding</keyword>
<evidence type="ECO:0000313" key="4">
    <source>
        <dbReference type="EMBL" id="EHO63207.1"/>
    </source>
</evidence>
<dbReference type="RefSeq" id="WP_008859403.1">
    <property type="nucleotide sequence ID" value="NZ_JH591187.1"/>
</dbReference>
<feature type="binding site" evidence="1">
    <location>
        <position position="143"/>
    </location>
    <ligand>
        <name>Ni(2+)</name>
        <dbReference type="ChEBI" id="CHEBI:49786"/>
    </ligand>
</feature>
<dbReference type="eggNOG" id="COG1827">
    <property type="taxonomic scope" value="Bacteria"/>
</dbReference>
<dbReference type="Pfam" id="PF02829">
    <property type="entry name" value="3H"/>
    <property type="match status" value="1"/>
</dbReference>
<organism evidence="4 5">
    <name type="scientific">Dialister succinatiphilus YIT 11850</name>
    <dbReference type="NCBI Taxonomy" id="742743"/>
    <lineage>
        <taxon>Bacteria</taxon>
        <taxon>Bacillati</taxon>
        <taxon>Bacillota</taxon>
        <taxon>Negativicutes</taxon>
        <taxon>Veillonellales</taxon>
        <taxon>Veillonellaceae</taxon>
        <taxon>Dialister</taxon>
    </lineage>
</organism>
<proteinExistence type="predicted"/>